<dbReference type="PANTHER" id="PTHR45828:SF9">
    <property type="entry name" value="CELL WALL INTEGRITY AND STRESS RESPONSE COMPONENT 4-LIKE-RELATED"/>
    <property type="match status" value="1"/>
</dbReference>
<feature type="transmembrane region" description="Helical" evidence="19">
    <location>
        <begin position="383"/>
        <end position="404"/>
    </location>
</feature>
<evidence type="ECO:0000256" key="17">
    <source>
        <dbReference type="ARBA" id="ARBA00023136"/>
    </source>
</evidence>
<dbReference type="GO" id="GO:0005576">
    <property type="term" value="C:extracellular region"/>
    <property type="evidence" value="ECO:0007669"/>
    <property type="project" value="UniProtKB-SubCell"/>
</dbReference>
<reference evidence="24 25" key="1">
    <citation type="submission" date="2025-04" db="UniProtKB">
        <authorList>
            <consortium name="RefSeq"/>
        </authorList>
    </citation>
    <scope>IDENTIFICATION</scope>
    <source>
        <tissue evidence="24 25">Gonads</tissue>
    </source>
</reference>
<dbReference type="OrthoDB" id="6418377at2759"/>
<evidence type="ECO:0000313" key="26">
    <source>
        <dbReference type="RefSeq" id="XP_013420218.1"/>
    </source>
</evidence>
<dbReference type="CDD" id="cd08760">
    <property type="entry name" value="Cyt_b561_FRRS1_like"/>
    <property type="match status" value="1"/>
</dbReference>
<evidence type="ECO:0000256" key="3">
    <source>
        <dbReference type="ARBA" id="ARBA00004613"/>
    </source>
</evidence>
<dbReference type="Pfam" id="PF02014">
    <property type="entry name" value="Reeler"/>
    <property type="match status" value="1"/>
</dbReference>
<evidence type="ECO:0000259" key="22">
    <source>
        <dbReference type="PROSITE" id="PS51019"/>
    </source>
</evidence>
<dbReference type="GO" id="GO:0042742">
    <property type="term" value="P:defense response to bacterium"/>
    <property type="evidence" value="ECO:0007669"/>
    <property type="project" value="UniProtKB-KW"/>
</dbReference>
<evidence type="ECO:0000313" key="28">
    <source>
        <dbReference type="RefSeq" id="XP_013420220.1"/>
    </source>
</evidence>
<keyword evidence="14 19" id="KW-1133">Transmembrane helix</keyword>
<evidence type="ECO:0000256" key="20">
    <source>
        <dbReference type="SAM" id="SignalP"/>
    </source>
</evidence>
<evidence type="ECO:0000256" key="13">
    <source>
        <dbReference type="ARBA" id="ARBA00022982"/>
    </source>
</evidence>
<keyword evidence="13" id="KW-0249">Electron transport</keyword>
<dbReference type="RefSeq" id="XP_013420220.1">
    <property type="nucleotide sequence ID" value="XM_013564766.1"/>
</dbReference>
<keyword evidence="12" id="KW-0391">Immunity</keyword>
<dbReference type="RefSeq" id="XP_013420217.1">
    <property type="nucleotide sequence ID" value="XM_013564763.2"/>
</dbReference>
<evidence type="ECO:0000256" key="12">
    <source>
        <dbReference type="ARBA" id="ARBA00022859"/>
    </source>
</evidence>
<feature type="chain" id="PRO_5014546022" evidence="20">
    <location>
        <begin position="24"/>
        <end position="612"/>
    </location>
</feature>
<dbReference type="Proteomes" id="UP000085678">
    <property type="component" value="Unplaced"/>
</dbReference>
<comment type="cofactor">
    <cofactor evidence="1">
        <name>heme b</name>
        <dbReference type="ChEBI" id="CHEBI:60344"/>
    </cofactor>
</comment>
<keyword evidence="23" id="KW-1185">Reference proteome</keyword>
<evidence type="ECO:0000256" key="1">
    <source>
        <dbReference type="ARBA" id="ARBA00001970"/>
    </source>
</evidence>
<dbReference type="KEGG" id="lak:106180693"/>
<evidence type="ECO:0000256" key="6">
    <source>
        <dbReference type="ARBA" id="ARBA00022448"/>
    </source>
</evidence>
<dbReference type="PROSITE" id="PS50939">
    <property type="entry name" value="CYTOCHROME_B561"/>
    <property type="match status" value="1"/>
</dbReference>
<dbReference type="CDD" id="cd08544">
    <property type="entry name" value="Reeler"/>
    <property type="match status" value="1"/>
</dbReference>
<evidence type="ECO:0000256" key="19">
    <source>
        <dbReference type="SAM" id="Phobius"/>
    </source>
</evidence>
<dbReference type="GO" id="GO:0045087">
    <property type="term" value="P:innate immune response"/>
    <property type="evidence" value="ECO:0007669"/>
    <property type="project" value="UniProtKB-KW"/>
</dbReference>
<evidence type="ECO:0000259" key="21">
    <source>
        <dbReference type="PROSITE" id="PS50939"/>
    </source>
</evidence>
<dbReference type="CDD" id="cd09628">
    <property type="entry name" value="DOMON_SDR_2_like"/>
    <property type="match status" value="1"/>
</dbReference>
<feature type="transmembrane region" description="Helical" evidence="19">
    <location>
        <begin position="495"/>
        <end position="514"/>
    </location>
</feature>
<organism evidence="23 28">
    <name type="scientific">Lingula anatina</name>
    <name type="common">Brachiopod</name>
    <name type="synonym">Lingula unguis</name>
    <dbReference type="NCBI Taxonomy" id="7574"/>
    <lineage>
        <taxon>Eukaryota</taxon>
        <taxon>Metazoa</taxon>
        <taxon>Spiralia</taxon>
        <taxon>Lophotrochozoa</taxon>
        <taxon>Brachiopoda</taxon>
        <taxon>Linguliformea</taxon>
        <taxon>Lingulata</taxon>
        <taxon>Lingulida</taxon>
        <taxon>Linguloidea</taxon>
        <taxon>Lingulidae</taxon>
        <taxon>Lingula</taxon>
    </lineage>
</organism>
<dbReference type="STRING" id="7574.A0A1S3KC61"/>
<comment type="subcellular location">
    <subcellularLocation>
        <location evidence="2">Membrane</location>
        <topology evidence="2">Multi-pass membrane protein</topology>
    </subcellularLocation>
    <subcellularLocation>
        <location evidence="3">Secreted</location>
    </subcellularLocation>
</comment>
<keyword evidence="7" id="KW-0964">Secreted</keyword>
<feature type="transmembrane region" description="Helical" evidence="19">
    <location>
        <begin position="585"/>
        <end position="611"/>
    </location>
</feature>
<keyword evidence="9" id="KW-0399">Innate immunity</keyword>
<dbReference type="GeneID" id="106180693"/>
<evidence type="ECO:0000313" key="25">
    <source>
        <dbReference type="RefSeq" id="XP_013420217.1"/>
    </source>
</evidence>
<dbReference type="Pfam" id="PF03188">
    <property type="entry name" value="Cytochrom_B561"/>
    <property type="match status" value="1"/>
</dbReference>
<evidence type="ECO:0000256" key="5">
    <source>
        <dbReference type="ARBA" id="ARBA00009195"/>
    </source>
</evidence>
<evidence type="ECO:0000256" key="10">
    <source>
        <dbReference type="ARBA" id="ARBA00022692"/>
    </source>
</evidence>
<evidence type="ECO:0000256" key="16">
    <source>
        <dbReference type="ARBA" id="ARBA00023022"/>
    </source>
</evidence>
<dbReference type="InterPro" id="IPR042307">
    <property type="entry name" value="Reeler_sf"/>
</dbReference>
<dbReference type="InterPro" id="IPR006593">
    <property type="entry name" value="Cyt_b561/ferric_Rdtase_TM"/>
</dbReference>
<dbReference type="RefSeq" id="XP_013420218.1">
    <property type="nucleotide sequence ID" value="XM_013564764.1"/>
</dbReference>
<evidence type="ECO:0000256" key="9">
    <source>
        <dbReference type="ARBA" id="ARBA00022588"/>
    </source>
</evidence>
<evidence type="ECO:0000256" key="7">
    <source>
        <dbReference type="ARBA" id="ARBA00022525"/>
    </source>
</evidence>
<feature type="domain" description="Reelin" evidence="22">
    <location>
        <begin position="18"/>
        <end position="186"/>
    </location>
</feature>
<sequence length="612" mass="69346">MKTGRCAGRILTIFFGLFLQGFSYPNGGILKTCVNLLPKHHGTNQQTGKAPYTLSVAKDTYKPGEDIAIELKSQKIPFRGFQIMVHRREGDTEELIGNFTEFSTDSKPFKWYSENINCLTHSDNEDKTKVQFKWKAPGVSEGDLIVRAAFVKDFEHFWANETHVLRAEVPVVVNETFPWRVSMDFKPMRVREECGVTKGCVKWPRLCQGEDCDVLVMYKTEGDHIDFEMFGKAEAYLSLAFSDDKKMGKDETITCMYKESVIQIQHGYNPMYFNERIRNTVLSNVEMMRDGERMYCRFRRPLSFTPDLWLSLANKYPPTPIKAITFDLSKPWILFLGWGHLYTGTDVVGHHKELPLITSSPVDFQSTAVHYGQTLSVEVQAHGTLMTVAWVALAGFAMVVARHYRNAFGNNCCGIKLWFQIHRLIMILVAGCTAAGIVLIFVYVGDWREVATLHAGFGLAVMGIVLLQMIMAFCRPDPDASRRRVFNWAHRIFGKLSHVVAVVALFLGVNLSLLPEKFRFNQTVVLGVWVITQILWEVILEIMKCRREASDKREITISMDPIGNGDHTKSSLDSVENPRKKQGSAILACALALYGITLLVFVAAILALIYMF</sequence>
<dbReference type="Gene3D" id="2.60.40.4060">
    <property type="entry name" value="Reeler domain"/>
    <property type="match status" value="1"/>
</dbReference>
<keyword evidence="16" id="KW-0044">Antibiotic</keyword>
<keyword evidence="11 20" id="KW-0732">Signal</keyword>
<dbReference type="Gene3D" id="1.20.120.1770">
    <property type="match status" value="1"/>
</dbReference>
<gene>
    <name evidence="24 25 26 27 28 29" type="primary">LOC106180693</name>
</gene>
<comment type="similarity">
    <text evidence="5">Belongs to the FRRS1 family.</text>
</comment>
<dbReference type="Pfam" id="PF03351">
    <property type="entry name" value="DOMON"/>
    <property type="match status" value="1"/>
</dbReference>
<feature type="signal peptide" evidence="20">
    <location>
        <begin position="1"/>
        <end position="23"/>
    </location>
</feature>
<accession>A0A1S3KC61</accession>
<keyword evidence="10 19" id="KW-0812">Transmembrane</keyword>
<dbReference type="InterPro" id="IPR002861">
    <property type="entry name" value="Reeler_dom"/>
</dbReference>
<dbReference type="RefSeq" id="XP_013420219.1">
    <property type="nucleotide sequence ID" value="XM_013564765.1"/>
</dbReference>
<keyword evidence="15" id="KW-0408">Iron</keyword>
<dbReference type="RefSeq" id="XP_013420216.1">
    <property type="nucleotide sequence ID" value="XM_013564762.1"/>
</dbReference>
<evidence type="ECO:0000256" key="15">
    <source>
        <dbReference type="ARBA" id="ARBA00023004"/>
    </source>
</evidence>
<keyword evidence="6" id="KW-0813">Transport</keyword>
<evidence type="ECO:0000256" key="8">
    <source>
        <dbReference type="ARBA" id="ARBA00022529"/>
    </source>
</evidence>
<evidence type="ECO:0000256" key="4">
    <source>
        <dbReference type="ARBA" id="ARBA00008501"/>
    </source>
</evidence>
<evidence type="ECO:0000313" key="24">
    <source>
        <dbReference type="RefSeq" id="XP_013420216.1"/>
    </source>
</evidence>
<dbReference type="SMART" id="SM00665">
    <property type="entry name" value="B561"/>
    <property type="match status" value="1"/>
</dbReference>
<evidence type="ECO:0000313" key="27">
    <source>
        <dbReference type="RefSeq" id="XP_013420219.1"/>
    </source>
</evidence>
<dbReference type="AlphaFoldDB" id="A0A1S3KC61"/>
<protein>
    <submittedName>
        <fullName evidence="24 25">Ferric-chelate reductase 1</fullName>
    </submittedName>
</protein>
<dbReference type="OMA" id="YKNMATH"/>
<keyword evidence="8" id="KW-0929">Antimicrobial</keyword>
<dbReference type="InterPro" id="IPR005018">
    <property type="entry name" value="DOMON_domain"/>
</dbReference>
<keyword evidence="17 19" id="KW-0472">Membrane</keyword>
<name>A0A1S3KC61_LINAN</name>
<feature type="transmembrane region" description="Helical" evidence="19">
    <location>
        <begin position="424"/>
        <end position="445"/>
    </location>
</feature>
<evidence type="ECO:0000313" key="29">
    <source>
        <dbReference type="RefSeq" id="XP_013420221.1"/>
    </source>
</evidence>
<feature type="domain" description="Cytochrome b561" evidence="21">
    <location>
        <begin position="345"/>
        <end position="545"/>
    </location>
</feature>
<dbReference type="InterPro" id="IPR051237">
    <property type="entry name" value="Ferric-chelate_Red/DefProt"/>
</dbReference>
<evidence type="ECO:0000256" key="14">
    <source>
        <dbReference type="ARBA" id="ARBA00022989"/>
    </source>
</evidence>
<comment type="similarity">
    <text evidence="4">Belongs to the insect defense protein family.</text>
</comment>
<dbReference type="GO" id="GO:0016020">
    <property type="term" value="C:membrane"/>
    <property type="evidence" value="ECO:0007669"/>
    <property type="project" value="UniProtKB-SubCell"/>
</dbReference>
<evidence type="ECO:0000256" key="18">
    <source>
        <dbReference type="ARBA" id="ARBA00023180"/>
    </source>
</evidence>
<proteinExistence type="inferred from homology"/>
<evidence type="ECO:0000313" key="23">
    <source>
        <dbReference type="Proteomes" id="UP000085678"/>
    </source>
</evidence>
<keyword evidence="18" id="KW-0325">Glycoprotein</keyword>
<evidence type="ECO:0000256" key="11">
    <source>
        <dbReference type="ARBA" id="ARBA00022729"/>
    </source>
</evidence>
<dbReference type="RefSeq" id="XP_013420221.1">
    <property type="nucleotide sequence ID" value="XM_013564767.2"/>
</dbReference>
<dbReference type="PROSITE" id="PS51019">
    <property type="entry name" value="REELIN"/>
    <property type="match status" value="1"/>
</dbReference>
<evidence type="ECO:0000256" key="2">
    <source>
        <dbReference type="ARBA" id="ARBA00004141"/>
    </source>
</evidence>
<feature type="transmembrane region" description="Helical" evidence="19">
    <location>
        <begin position="451"/>
        <end position="474"/>
    </location>
</feature>
<feature type="transmembrane region" description="Helical" evidence="19">
    <location>
        <begin position="520"/>
        <end position="543"/>
    </location>
</feature>
<dbReference type="PANTHER" id="PTHR45828">
    <property type="entry name" value="CYTOCHROME B561/FERRIC REDUCTASE TRANSMEMBRANE"/>
    <property type="match status" value="1"/>
</dbReference>